<feature type="compositionally biased region" description="Acidic residues" evidence="1">
    <location>
        <begin position="23"/>
        <end position="37"/>
    </location>
</feature>
<protein>
    <recommendedName>
        <fullName evidence="4">Reverse transcriptase domain-containing protein</fullName>
    </recommendedName>
</protein>
<proteinExistence type="predicted"/>
<evidence type="ECO:0000313" key="2">
    <source>
        <dbReference type="EMBL" id="KAG5621508.1"/>
    </source>
</evidence>
<dbReference type="AlphaFoldDB" id="A0A9J6AB19"/>
<feature type="compositionally biased region" description="Basic and acidic residues" evidence="1">
    <location>
        <begin position="58"/>
        <end position="70"/>
    </location>
</feature>
<organism evidence="2 3">
    <name type="scientific">Solanum commersonii</name>
    <name type="common">Commerson's wild potato</name>
    <name type="synonym">Commerson's nightshade</name>
    <dbReference type="NCBI Taxonomy" id="4109"/>
    <lineage>
        <taxon>Eukaryota</taxon>
        <taxon>Viridiplantae</taxon>
        <taxon>Streptophyta</taxon>
        <taxon>Embryophyta</taxon>
        <taxon>Tracheophyta</taxon>
        <taxon>Spermatophyta</taxon>
        <taxon>Magnoliopsida</taxon>
        <taxon>eudicotyledons</taxon>
        <taxon>Gunneridae</taxon>
        <taxon>Pentapetalae</taxon>
        <taxon>asterids</taxon>
        <taxon>lamiids</taxon>
        <taxon>Solanales</taxon>
        <taxon>Solanaceae</taxon>
        <taxon>Solanoideae</taxon>
        <taxon>Solaneae</taxon>
        <taxon>Solanum</taxon>
    </lineage>
</organism>
<evidence type="ECO:0008006" key="4">
    <source>
        <dbReference type="Google" id="ProtNLM"/>
    </source>
</evidence>
<evidence type="ECO:0000313" key="3">
    <source>
        <dbReference type="Proteomes" id="UP000824120"/>
    </source>
</evidence>
<comment type="caution">
    <text evidence="2">The sequence shown here is derived from an EMBL/GenBank/DDBJ whole genome shotgun (WGS) entry which is preliminary data.</text>
</comment>
<feature type="compositionally biased region" description="Low complexity" evidence="1">
    <location>
        <begin position="73"/>
        <end position="83"/>
    </location>
</feature>
<dbReference type="OrthoDB" id="1301880at2759"/>
<feature type="compositionally biased region" description="Basic and acidic residues" evidence="1">
    <location>
        <begin position="38"/>
        <end position="47"/>
    </location>
</feature>
<keyword evidence="3" id="KW-1185">Reference proteome</keyword>
<gene>
    <name evidence="2" type="ORF">H5410_006726</name>
</gene>
<reference evidence="2 3" key="1">
    <citation type="submission" date="2020-09" db="EMBL/GenBank/DDBJ databases">
        <title>De no assembly of potato wild relative species, Solanum commersonii.</title>
        <authorList>
            <person name="Cho K."/>
        </authorList>
    </citation>
    <scope>NUCLEOTIDE SEQUENCE [LARGE SCALE GENOMIC DNA]</scope>
    <source>
        <strain evidence="2">LZ3.2</strain>
        <tissue evidence="2">Leaf</tissue>
    </source>
</reference>
<sequence>MKSRPELKEILQGKERILVLETENSEQEQLELSESSDEEIHHIRMERGSGSSLTGPERQPDRGKRPRTEEENSSTSGTTRNGRIPTFAKSNNGAGLFTLNVDCLPVGNDAGNSVTVSHLLYADETLILCRAERTHVMYLNLTLIIFEALSRLIMNMLKGTIYPVNVVPELEDLSQILCFNLGSFPVTYMGLPPGARCKSYKIWNRIVVKFEKRSTS</sequence>
<feature type="region of interest" description="Disordered" evidence="1">
    <location>
        <begin position="22"/>
        <end position="86"/>
    </location>
</feature>
<dbReference type="Proteomes" id="UP000824120">
    <property type="component" value="Chromosome 2"/>
</dbReference>
<evidence type="ECO:0000256" key="1">
    <source>
        <dbReference type="SAM" id="MobiDB-lite"/>
    </source>
</evidence>
<dbReference type="EMBL" id="JACXVP010000002">
    <property type="protein sequence ID" value="KAG5621508.1"/>
    <property type="molecule type" value="Genomic_DNA"/>
</dbReference>
<name>A0A9J6AB19_SOLCO</name>
<accession>A0A9J6AB19</accession>